<name>A0A923IZN6_9ACTO</name>
<dbReference type="RefSeq" id="WP_221437880.1">
    <property type="nucleotide sequence ID" value="NZ_JACHMK010000001.1"/>
</dbReference>
<dbReference type="GO" id="GO:0006814">
    <property type="term" value="P:sodium ion transport"/>
    <property type="evidence" value="ECO:0007669"/>
    <property type="project" value="InterPro"/>
</dbReference>
<feature type="transmembrane region" description="Helical" evidence="3">
    <location>
        <begin position="85"/>
        <end position="104"/>
    </location>
</feature>
<feature type="transmembrane region" description="Helical" evidence="3">
    <location>
        <begin position="392"/>
        <end position="414"/>
    </location>
</feature>
<keyword evidence="5" id="KW-1185">Reference proteome</keyword>
<dbReference type="GO" id="GO:0008643">
    <property type="term" value="P:carbohydrate transport"/>
    <property type="evidence" value="ECO:0007669"/>
    <property type="project" value="InterPro"/>
</dbReference>
<proteinExistence type="predicted"/>
<dbReference type="InterPro" id="IPR039672">
    <property type="entry name" value="MFS_2"/>
</dbReference>
<dbReference type="GO" id="GO:0005886">
    <property type="term" value="C:plasma membrane"/>
    <property type="evidence" value="ECO:0007669"/>
    <property type="project" value="TreeGrafter"/>
</dbReference>
<feature type="transmembrane region" description="Helical" evidence="3">
    <location>
        <begin position="46"/>
        <end position="64"/>
    </location>
</feature>
<feature type="transmembrane region" description="Helical" evidence="3">
    <location>
        <begin position="16"/>
        <end position="40"/>
    </location>
</feature>
<evidence type="ECO:0000256" key="3">
    <source>
        <dbReference type="SAM" id="Phobius"/>
    </source>
</evidence>
<evidence type="ECO:0000313" key="4">
    <source>
        <dbReference type="EMBL" id="MBB6335526.1"/>
    </source>
</evidence>
<feature type="transmembrane region" description="Helical" evidence="3">
    <location>
        <begin position="251"/>
        <end position="273"/>
    </location>
</feature>
<dbReference type="Gene3D" id="1.20.1250.20">
    <property type="entry name" value="MFS general substrate transporter like domains"/>
    <property type="match status" value="1"/>
</dbReference>
<dbReference type="SUPFAM" id="SSF103473">
    <property type="entry name" value="MFS general substrate transporter"/>
    <property type="match status" value="1"/>
</dbReference>
<feature type="transmembrane region" description="Helical" evidence="3">
    <location>
        <begin position="186"/>
        <end position="208"/>
    </location>
</feature>
<keyword evidence="3" id="KW-0472">Membrane</keyword>
<dbReference type="InterPro" id="IPR001927">
    <property type="entry name" value="Na/Gal_symport"/>
</dbReference>
<dbReference type="NCBIfam" id="TIGR00792">
    <property type="entry name" value="gph"/>
    <property type="match status" value="1"/>
</dbReference>
<dbReference type="GO" id="GO:0015293">
    <property type="term" value="F:symporter activity"/>
    <property type="evidence" value="ECO:0007669"/>
    <property type="project" value="UniProtKB-KW"/>
</dbReference>
<dbReference type="Proteomes" id="UP000617426">
    <property type="component" value="Unassembled WGS sequence"/>
</dbReference>
<dbReference type="AlphaFoldDB" id="A0A923IZN6"/>
<gene>
    <name evidence="4" type="ORF">HD592_002091</name>
</gene>
<dbReference type="PANTHER" id="PTHR11328">
    <property type="entry name" value="MAJOR FACILITATOR SUPERFAMILY DOMAIN-CONTAINING PROTEIN"/>
    <property type="match status" value="1"/>
</dbReference>
<keyword evidence="2" id="KW-0769">Symport</keyword>
<feature type="transmembrane region" description="Helical" evidence="3">
    <location>
        <begin position="426"/>
        <end position="448"/>
    </location>
</feature>
<keyword evidence="1" id="KW-0813">Transport</keyword>
<accession>A0A923IZN6</accession>
<feature type="transmembrane region" description="Helical" evidence="3">
    <location>
        <begin position="285"/>
        <end position="304"/>
    </location>
</feature>
<keyword evidence="3" id="KW-1133">Transmembrane helix</keyword>
<comment type="caution">
    <text evidence="4">The sequence shown here is derived from an EMBL/GenBank/DDBJ whole genome shotgun (WGS) entry which is preliminary data.</text>
</comment>
<dbReference type="InterPro" id="IPR036259">
    <property type="entry name" value="MFS_trans_sf"/>
</dbReference>
<dbReference type="Pfam" id="PF13347">
    <property type="entry name" value="MFS_2"/>
    <property type="match status" value="1"/>
</dbReference>
<feature type="transmembrane region" description="Helical" evidence="3">
    <location>
        <begin position="151"/>
        <end position="174"/>
    </location>
</feature>
<sequence>MAMNGASANGSSSRRFGYGVGAIGKDMVYALVSGFILYFYNDVLGASGAFIGIMMMAARVFDAFNDPIMGVIVEKTRTRWGRFRPWIFTGTLTNALVLYAMFAVPEGVEGSALLVWMSAVYFLWGITYTLMDIPFWSMIPAITRPGKDREAMAVIGRTCAAVGYAVPTVATMLVVVRVGSGERDGFALLAGVVAAVFIIAELIMVALVKEDAPRAALPPTGPSEGAAEQTAPPSSQRISEMFRALLANDQAMVVVVGIVVFNASLYLTSQLAVYFFKYDMGDSDLFGLFGAVGGAGQILAMASLPLLRRRWSARTILTGAISTTVFGYILLFAFSLLGVRQVPALALCAFVIYIGFGLATVLTTVFLADTVDYGQLRTGRRDEAVIFSMQTFVVKLASALSVLLAGVGIDVIGLNPDAAVQSASTLMGLRVLMMLVPVAGIVFALVFLRARYRLDEAELARISKALGRGGQQHAASSPSIEGARAATD</sequence>
<evidence type="ECO:0000313" key="5">
    <source>
        <dbReference type="Proteomes" id="UP000617426"/>
    </source>
</evidence>
<feature type="transmembrane region" description="Helical" evidence="3">
    <location>
        <begin position="344"/>
        <end position="371"/>
    </location>
</feature>
<reference evidence="4" key="1">
    <citation type="submission" date="2020-08" db="EMBL/GenBank/DDBJ databases">
        <title>Sequencing the genomes of 1000 actinobacteria strains.</title>
        <authorList>
            <person name="Klenk H.-P."/>
        </authorList>
    </citation>
    <scope>NUCLEOTIDE SEQUENCE</scope>
    <source>
        <strain evidence="4">DSM 10695</strain>
    </source>
</reference>
<dbReference type="CDD" id="cd17332">
    <property type="entry name" value="MFS_MelB_like"/>
    <property type="match status" value="1"/>
</dbReference>
<dbReference type="PANTHER" id="PTHR11328:SF36">
    <property type="entry name" value="MELIBIOSE PERMEASE"/>
    <property type="match status" value="1"/>
</dbReference>
<keyword evidence="3" id="KW-0812">Transmembrane</keyword>
<dbReference type="EMBL" id="JACHMK010000001">
    <property type="protein sequence ID" value="MBB6335526.1"/>
    <property type="molecule type" value="Genomic_DNA"/>
</dbReference>
<evidence type="ECO:0000256" key="1">
    <source>
        <dbReference type="ARBA" id="ARBA00022448"/>
    </source>
</evidence>
<feature type="transmembrane region" description="Helical" evidence="3">
    <location>
        <begin position="316"/>
        <end position="338"/>
    </location>
</feature>
<organism evidence="4 5">
    <name type="scientific">Schaalia hyovaginalis</name>
    <dbReference type="NCBI Taxonomy" id="29316"/>
    <lineage>
        <taxon>Bacteria</taxon>
        <taxon>Bacillati</taxon>
        <taxon>Actinomycetota</taxon>
        <taxon>Actinomycetes</taxon>
        <taxon>Actinomycetales</taxon>
        <taxon>Actinomycetaceae</taxon>
        <taxon>Schaalia</taxon>
    </lineage>
</organism>
<protein>
    <submittedName>
        <fullName evidence="4">Melibiose permease</fullName>
    </submittedName>
</protein>
<evidence type="ECO:0000256" key="2">
    <source>
        <dbReference type="ARBA" id="ARBA00022847"/>
    </source>
</evidence>